<reference evidence="3 4" key="1">
    <citation type="submission" date="2017-10" db="EMBL/GenBank/DDBJ databases">
        <title>FDA dAtabase for Regulatory Grade micrObial Sequences (FDA-ARGOS): Supporting development and validation of Infectious Disease Dx tests.</title>
        <authorList>
            <person name="Campos J."/>
            <person name="Goldberg B."/>
            <person name="Tallon L.J."/>
            <person name="Sadzewicz L."/>
            <person name="Sengamalay N."/>
            <person name="Ott S."/>
            <person name="Godinez A."/>
            <person name="Nagaraj S."/>
            <person name="Vyas G."/>
            <person name="Aluvathingal J."/>
            <person name="Nadendla S."/>
            <person name="Geyer C."/>
            <person name="Nandy P."/>
            <person name="Hobson J."/>
            <person name="Sichtig H."/>
        </authorList>
    </citation>
    <scope>NUCLEOTIDE SEQUENCE [LARGE SCALE GENOMIC DNA]</scope>
    <source>
        <strain evidence="3 4">FDAARGOS_185</strain>
    </source>
</reference>
<keyword evidence="1" id="KW-0732">Signal</keyword>
<proteinExistence type="predicted"/>
<dbReference type="GeneID" id="69568426"/>
<dbReference type="SUPFAM" id="SSF63825">
    <property type="entry name" value="YWTD domain"/>
    <property type="match status" value="1"/>
</dbReference>
<dbReference type="Proteomes" id="UP001264335">
    <property type="component" value="Unassembled WGS sequence"/>
</dbReference>
<evidence type="ECO:0000313" key="4">
    <source>
        <dbReference type="Proteomes" id="UP000316316"/>
    </source>
</evidence>
<feature type="chain" id="PRO_5044384659" evidence="1">
    <location>
        <begin position="25"/>
        <end position="360"/>
    </location>
</feature>
<sequence length="360" mass="40831">MYKKSCGIIVLLCLFSLFSVKVEAAHQGLTIEQQKEALERYPHFYQAAFSDKEENTDFGMYKIPGLYETKSLNLVTNGIVNSRTMTPQGIAVTEKYLLISAYSHDHQDHSVIYVLDRQTHRYIKTVVLPGRPHLGGIAYDPKHQRVWVTTGGPLAGLASIDLKELEDYQLKKDSVISYHQQLALKEVSHASALTYTSGVLVVGYFTLNEYGRMATYRLNDQGDLTIASHEKISSFDQGERVHSGVTPVPASQFARSLGSWKTLDMIQGLTFYQDYLLMSQSWGPDRPGKIYFFNLDKVDKFFSFKDAEFSIDTPPYVEQITAVDDQLYTLFEGGAWPYRTRNPVLVDHVIQLTIKELLSK</sequence>
<dbReference type="AlphaFoldDB" id="A0A2N8PWG9"/>
<protein>
    <submittedName>
        <fullName evidence="3">Uncharacterized protein</fullName>
    </submittedName>
</protein>
<dbReference type="InterPro" id="IPR015943">
    <property type="entry name" value="WD40/YVTN_repeat-like_dom_sf"/>
</dbReference>
<dbReference type="EMBL" id="JARPWY010000063">
    <property type="protein sequence ID" value="MDT2516034.1"/>
    <property type="molecule type" value="Genomic_DNA"/>
</dbReference>
<comment type="caution">
    <text evidence="3">The sequence shown here is derived from an EMBL/GenBank/DDBJ whole genome shotgun (WGS) entry which is preliminary data.</text>
</comment>
<evidence type="ECO:0000313" key="3">
    <source>
        <dbReference type="EMBL" id="TRZ33662.1"/>
    </source>
</evidence>
<dbReference type="RefSeq" id="WP_049218391.1">
    <property type="nucleotide sequence ID" value="NZ_CABGUH010000016.1"/>
</dbReference>
<dbReference type="EMBL" id="PDXQ01000001">
    <property type="protein sequence ID" value="TRZ33662.1"/>
    <property type="molecule type" value="Genomic_DNA"/>
</dbReference>
<evidence type="ECO:0000313" key="2">
    <source>
        <dbReference type="EMBL" id="MDT2516034.1"/>
    </source>
</evidence>
<reference evidence="2 5" key="2">
    <citation type="submission" date="2023-03" db="EMBL/GenBank/DDBJ databases">
        <authorList>
            <person name="Shen W."/>
            <person name="Cai J."/>
        </authorList>
    </citation>
    <scope>NUCLEOTIDE SEQUENCE [LARGE SCALE GENOMIC DNA]</scope>
    <source>
        <strain evidence="2 5">Y2</strain>
    </source>
</reference>
<organism evidence="3 4">
    <name type="scientific">Enterococcus avium</name>
    <name type="common">Streptococcus avium</name>
    <dbReference type="NCBI Taxonomy" id="33945"/>
    <lineage>
        <taxon>Bacteria</taxon>
        <taxon>Bacillati</taxon>
        <taxon>Bacillota</taxon>
        <taxon>Bacilli</taxon>
        <taxon>Lactobacillales</taxon>
        <taxon>Enterococcaceae</taxon>
        <taxon>Enterococcus</taxon>
    </lineage>
</organism>
<evidence type="ECO:0000313" key="5">
    <source>
        <dbReference type="Proteomes" id="UP001264335"/>
    </source>
</evidence>
<name>A0A2N8PWG9_ENTAV</name>
<accession>A0A2N8PWG9</accession>
<feature type="signal peptide" evidence="1">
    <location>
        <begin position="1"/>
        <end position="24"/>
    </location>
</feature>
<dbReference type="Gene3D" id="2.130.10.10">
    <property type="entry name" value="YVTN repeat-like/Quinoprotein amine dehydrogenase"/>
    <property type="match status" value="1"/>
</dbReference>
<gene>
    <name evidence="3" type="ORF">AUF17_06035</name>
    <name evidence="2" type="ORF">P7D79_17550</name>
</gene>
<evidence type="ECO:0000256" key="1">
    <source>
        <dbReference type="SAM" id="SignalP"/>
    </source>
</evidence>
<dbReference type="Proteomes" id="UP000316316">
    <property type="component" value="Unassembled WGS sequence"/>
</dbReference>